<dbReference type="PANTHER" id="PTHR23519">
    <property type="entry name" value="AUTOPHAGY-RELATED PROTEIN 22"/>
    <property type="match status" value="1"/>
</dbReference>
<keyword evidence="5 8" id="KW-1133">Transmembrane helix</keyword>
<comment type="subcellular location">
    <subcellularLocation>
        <location evidence="1 8">Vacuole membrane</location>
        <topology evidence="1 8">Multi-pass membrane protein</topology>
    </subcellularLocation>
</comment>
<dbReference type="GO" id="GO:0005774">
    <property type="term" value="C:vacuolar membrane"/>
    <property type="evidence" value="ECO:0007669"/>
    <property type="project" value="UniProtKB-SubCell"/>
</dbReference>
<feature type="transmembrane region" description="Helical" evidence="8">
    <location>
        <begin position="141"/>
        <end position="162"/>
    </location>
</feature>
<evidence type="ECO:0000256" key="7">
    <source>
        <dbReference type="ARBA" id="ARBA00023136"/>
    </source>
</evidence>
<dbReference type="SUPFAM" id="SSF103473">
    <property type="entry name" value="MFS general substrate transporter"/>
    <property type="match status" value="1"/>
</dbReference>
<dbReference type="STRING" id="930990.A0A067N0A1"/>
<feature type="transmembrane region" description="Helical" evidence="8">
    <location>
        <begin position="107"/>
        <end position="129"/>
    </location>
</feature>
<dbReference type="Pfam" id="PF11700">
    <property type="entry name" value="ATG22"/>
    <property type="match status" value="1"/>
</dbReference>
<dbReference type="HOGENOM" id="CLU_017518_2_1_1"/>
<feature type="transmembrane region" description="Helical" evidence="8">
    <location>
        <begin position="168"/>
        <end position="189"/>
    </location>
</feature>
<accession>A0A067N0A1</accession>
<dbReference type="GO" id="GO:0006865">
    <property type="term" value="P:amino acid transport"/>
    <property type="evidence" value="ECO:0007669"/>
    <property type="project" value="UniProtKB-KW"/>
</dbReference>
<keyword evidence="8" id="KW-0926">Vacuole</keyword>
<dbReference type="PANTHER" id="PTHR23519:SF4">
    <property type="entry name" value="AUTOPHAGY-RELATED PROTEIN"/>
    <property type="match status" value="1"/>
</dbReference>
<dbReference type="InterPro" id="IPR050495">
    <property type="entry name" value="ATG22/LtaA_families"/>
</dbReference>
<dbReference type="GO" id="GO:0006914">
    <property type="term" value="P:autophagy"/>
    <property type="evidence" value="ECO:0007669"/>
    <property type="project" value="UniProtKB-KW"/>
</dbReference>
<evidence type="ECO:0000256" key="2">
    <source>
        <dbReference type="ARBA" id="ARBA00006978"/>
    </source>
</evidence>
<feature type="transmembrane region" description="Helical" evidence="8">
    <location>
        <begin position="264"/>
        <end position="283"/>
    </location>
</feature>
<keyword evidence="3 8" id="KW-0813">Transport</keyword>
<evidence type="ECO:0000256" key="6">
    <source>
        <dbReference type="ARBA" id="ARBA00023006"/>
    </source>
</evidence>
<dbReference type="Proteomes" id="UP000027195">
    <property type="component" value="Unassembled WGS sequence"/>
</dbReference>
<dbReference type="EMBL" id="KL198024">
    <property type="protein sequence ID" value="KDQ17216.1"/>
    <property type="molecule type" value="Genomic_DNA"/>
</dbReference>
<name>A0A067N0A1_BOTB1</name>
<keyword evidence="8" id="KW-0029">Amino-acid transport</keyword>
<evidence type="ECO:0000313" key="10">
    <source>
        <dbReference type="EMBL" id="KDQ17216.1"/>
    </source>
</evidence>
<gene>
    <name evidence="10" type="ORF">BOTBODRAFT_600563</name>
</gene>
<dbReference type="OrthoDB" id="42657at2759"/>
<feature type="transmembrane region" description="Helical" evidence="8">
    <location>
        <begin position="356"/>
        <end position="376"/>
    </location>
</feature>
<dbReference type="Gene3D" id="1.20.1250.20">
    <property type="entry name" value="MFS general substrate transporter like domains"/>
    <property type="match status" value="1"/>
</dbReference>
<dbReference type="InParanoid" id="A0A067N0A1"/>
<protein>
    <recommendedName>
        <fullName evidence="8">Autophagy-related protein</fullName>
    </recommendedName>
</protein>
<evidence type="ECO:0000256" key="4">
    <source>
        <dbReference type="ARBA" id="ARBA00022692"/>
    </source>
</evidence>
<evidence type="ECO:0000256" key="9">
    <source>
        <dbReference type="SAM" id="MobiDB-lite"/>
    </source>
</evidence>
<sequence>MAGTIEHAHLPSAPSESLSPDVGTEERRKRLPSIKNDGPVVTKKELIAYWLYINGNNGNGPQNYSLTIFQSLATSAGYDATLGPGSSCNSSSSDNCLLPWAGGTDSVSSIILLSNGMTFVFLTVIFTTVGSIADFGNVSRWLLLGLTLICWAAQYASIALVAPSSWKWAMALYTLGFVSYGASLIFFIANLPRLARNTPQTREIRRKYENGEIEYEEYEIRESLEKNRISNWVTINNNIGYLFVSLLNLTVLIPLKNNPRVDNYTILLCNSYWVLTGIWWFIFQQPRPGPPPPKGFAAITVGWRQIWQALRQFRKLPNTLLYILAFFLLADGVNTTQSLILIIQNDKFNSSFLINTYFSIANGIVSILSCTACWYIQKHYKIRAKTMLGITNIATVLIPLWGMIGIWTNKFGLHRTWEFWACNILLGLFQAPYYAFSQTIMAELVPPGYENMFFGLYGFSNVASSVIGPTVISEIVGIRNKNWDGFTFLFPLCLVACLVILFWVDVQKGKEEGALDLPRVLEVADPSSPWSACLERLS</sequence>
<organism evidence="10 11">
    <name type="scientific">Botryobasidium botryosum (strain FD-172 SS1)</name>
    <dbReference type="NCBI Taxonomy" id="930990"/>
    <lineage>
        <taxon>Eukaryota</taxon>
        <taxon>Fungi</taxon>
        <taxon>Dikarya</taxon>
        <taxon>Basidiomycota</taxon>
        <taxon>Agaricomycotina</taxon>
        <taxon>Agaricomycetes</taxon>
        <taxon>Cantharellales</taxon>
        <taxon>Botryobasidiaceae</taxon>
        <taxon>Botryobasidium</taxon>
    </lineage>
</organism>
<keyword evidence="11" id="KW-1185">Reference proteome</keyword>
<keyword evidence="6 8" id="KW-0072">Autophagy</keyword>
<dbReference type="InterPro" id="IPR036259">
    <property type="entry name" value="MFS_trans_sf"/>
</dbReference>
<feature type="transmembrane region" description="Helical" evidence="8">
    <location>
        <begin position="454"/>
        <end position="473"/>
    </location>
</feature>
<dbReference type="InterPro" id="IPR024671">
    <property type="entry name" value="Atg22-like"/>
</dbReference>
<feature type="transmembrane region" description="Helical" evidence="8">
    <location>
        <begin position="388"/>
        <end position="407"/>
    </location>
</feature>
<feature type="transmembrane region" description="Helical" evidence="8">
    <location>
        <begin position="229"/>
        <end position="252"/>
    </location>
</feature>
<evidence type="ECO:0000256" key="5">
    <source>
        <dbReference type="ARBA" id="ARBA00022989"/>
    </source>
</evidence>
<evidence type="ECO:0000313" key="11">
    <source>
        <dbReference type="Proteomes" id="UP000027195"/>
    </source>
</evidence>
<reference evidence="11" key="1">
    <citation type="journal article" date="2014" name="Proc. Natl. Acad. Sci. U.S.A.">
        <title>Extensive sampling of basidiomycete genomes demonstrates inadequacy of the white-rot/brown-rot paradigm for wood decay fungi.</title>
        <authorList>
            <person name="Riley R."/>
            <person name="Salamov A.A."/>
            <person name="Brown D.W."/>
            <person name="Nagy L.G."/>
            <person name="Floudas D."/>
            <person name="Held B.W."/>
            <person name="Levasseur A."/>
            <person name="Lombard V."/>
            <person name="Morin E."/>
            <person name="Otillar R."/>
            <person name="Lindquist E.A."/>
            <person name="Sun H."/>
            <person name="LaButti K.M."/>
            <person name="Schmutz J."/>
            <person name="Jabbour D."/>
            <person name="Luo H."/>
            <person name="Baker S.E."/>
            <person name="Pisabarro A.G."/>
            <person name="Walton J.D."/>
            <person name="Blanchette R.A."/>
            <person name="Henrissat B."/>
            <person name="Martin F."/>
            <person name="Cullen D."/>
            <person name="Hibbett D.S."/>
            <person name="Grigoriev I.V."/>
        </authorList>
    </citation>
    <scope>NUCLEOTIDE SEQUENCE [LARGE SCALE GENOMIC DNA]</scope>
    <source>
        <strain evidence="11">FD-172 SS1</strain>
    </source>
</reference>
<keyword evidence="7 8" id="KW-0472">Membrane</keyword>
<evidence type="ECO:0000256" key="8">
    <source>
        <dbReference type="RuleBase" id="RU363073"/>
    </source>
</evidence>
<proteinExistence type="inferred from homology"/>
<evidence type="ECO:0000256" key="1">
    <source>
        <dbReference type="ARBA" id="ARBA00004128"/>
    </source>
</evidence>
<comment type="similarity">
    <text evidence="2 8">Belongs to the ATG22 family.</text>
</comment>
<keyword evidence="4 8" id="KW-0812">Transmembrane</keyword>
<evidence type="ECO:0000256" key="3">
    <source>
        <dbReference type="ARBA" id="ARBA00022448"/>
    </source>
</evidence>
<feature type="region of interest" description="Disordered" evidence="9">
    <location>
        <begin position="1"/>
        <end position="36"/>
    </location>
</feature>
<dbReference type="AlphaFoldDB" id="A0A067N0A1"/>
<feature type="transmembrane region" description="Helical" evidence="8">
    <location>
        <begin position="485"/>
        <end position="504"/>
    </location>
</feature>
<feature type="transmembrane region" description="Helical" evidence="8">
    <location>
        <begin position="320"/>
        <end position="344"/>
    </location>
</feature>
<comment type="function">
    <text evidence="8">Vacuolar effluxer which mediate the efflux of amino acids resulting from autophagic degradation. The release of autophagic amino acids allows the maintenance of protein synthesis and viability during nitrogen starvation.</text>
</comment>